<dbReference type="AlphaFoldDB" id="A0A8B9AQU0"/>
<organism evidence="2 3">
    <name type="scientific">Phoenix dactylifera</name>
    <name type="common">Date palm</name>
    <dbReference type="NCBI Taxonomy" id="42345"/>
    <lineage>
        <taxon>Eukaryota</taxon>
        <taxon>Viridiplantae</taxon>
        <taxon>Streptophyta</taxon>
        <taxon>Embryophyta</taxon>
        <taxon>Tracheophyta</taxon>
        <taxon>Spermatophyta</taxon>
        <taxon>Magnoliopsida</taxon>
        <taxon>Liliopsida</taxon>
        <taxon>Arecaceae</taxon>
        <taxon>Coryphoideae</taxon>
        <taxon>Phoeniceae</taxon>
        <taxon>Phoenix</taxon>
    </lineage>
</organism>
<feature type="region of interest" description="Disordered" evidence="1">
    <location>
        <begin position="76"/>
        <end position="161"/>
    </location>
</feature>
<dbReference type="GeneID" id="120111842"/>
<evidence type="ECO:0000256" key="1">
    <source>
        <dbReference type="SAM" id="MobiDB-lite"/>
    </source>
</evidence>
<gene>
    <name evidence="3" type="primary">LOC120111842</name>
</gene>
<evidence type="ECO:0000313" key="3">
    <source>
        <dbReference type="RefSeq" id="XP_038985699.1"/>
    </source>
</evidence>
<protein>
    <submittedName>
        <fullName evidence="3">Uncharacterized protein LOC120111842</fullName>
    </submittedName>
</protein>
<keyword evidence="2" id="KW-1185">Reference proteome</keyword>
<dbReference type="Proteomes" id="UP000228380">
    <property type="component" value="Chromosome 9"/>
</dbReference>
<dbReference type="OrthoDB" id="998572at2759"/>
<name>A0A8B9AQU0_PHODC</name>
<feature type="compositionally biased region" description="Acidic residues" evidence="1">
    <location>
        <begin position="150"/>
        <end position="161"/>
    </location>
</feature>
<reference evidence="3" key="2">
    <citation type="submission" date="2025-08" db="UniProtKB">
        <authorList>
            <consortium name="RefSeq"/>
        </authorList>
    </citation>
    <scope>IDENTIFICATION</scope>
    <source>
        <tissue evidence="3">Young leaves</tissue>
    </source>
</reference>
<feature type="compositionally biased region" description="Polar residues" evidence="1">
    <location>
        <begin position="119"/>
        <end position="139"/>
    </location>
</feature>
<dbReference type="KEGG" id="pda:120111842"/>
<accession>A0A8B9AQU0</accession>
<sequence>MKPISSPDITFVISGSRRDQQALETMRSKQGKNYIRDGIERKFDTMHTVADALNPCAGLDGVVHGVARGVSNWLLDKHPQEEDNACNPNNPAPRPKQTPKYKPGGNRTGNIKTGDNKTGKNNRGNTQNNGGIAVGNNTTARAGARRGGGDDDDDDDDDDEE</sequence>
<evidence type="ECO:0000313" key="2">
    <source>
        <dbReference type="Proteomes" id="UP000228380"/>
    </source>
</evidence>
<dbReference type="RefSeq" id="XP_038985699.1">
    <property type="nucleotide sequence ID" value="XM_039129771.1"/>
</dbReference>
<reference evidence="2" key="1">
    <citation type="journal article" date="2019" name="Nat. Commun.">
        <title>Genome-wide association mapping of date palm fruit traits.</title>
        <authorList>
            <person name="Hazzouri K.M."/>
            <person name="Gros-Balthazard M."/>
            <person name="Flowers J.M."/>
            <person name="Copetti D."/>
            <person name="Lemansour A."/>
            <person name="Lebrun M."/>
            <person name="Masmoudi K."/>
            <person name="Ferrand S."/>
            <person name="Dhar M.I."/>
            <person name="Fresquez Z.A."/>
            <person name="Rosas U."/>
            <person name="Zhang J."/>
            <person name="Talag J."/>
            <person name="Lee S."/>
            <person name="Kudrna D."/>
            <person name="Powell R.F."/>
            <person name="Leitch I.J."/>
            <person name="Krueger R.R."/>
            <person name="Wing R.A."/>
            <person name="Amiri K.M.A."/>
            <person name="Purugganan M.D."/>
        </authorList>
    </citation>
    <scope>NUCLEOTIDE SEQUENCE [LARGE SCALE GENOMIC DNA]</scope>
    <source>
        <strain evidence="2">cv. Khalas</strain>
    </source>
</reference>
<proteinExistence type="predicted"/>